<dbReference type="GO" id="GO:0005737">
    <property type="term" value="C:cytoplasm"/>
    <property type="evidence" value="ECO:0007669"/>
    <property type="project" value="UniProtKB-SubCell"/>
</dbReference>
<proteinExistence type="inferred from homology"/>
<dbReference type="GO" id="GO:0017148">
    <property type="term" value="P:negative regulation of translation"/>
    <property type="evidence" value="ECO:0007669"/>
    <property type="project" value="UniProtKB-UniRule"/>
</dbReference>
<comment type="subunit">
    <text evidence="5">Interacts with ribosomal protein uL14 (rplN).</text>
</comment>
<name>A0A0R2N2B0_9LACO</name>
<comment type="subcellular location">
    <subcellularLocation>
        <location evidence="5">Cytoplasm</location>
    </subcellularLocation>
</comment>
<dbReference type="Pfam" id="PF02410">
    <property type="entry name" value="RsfS"/>
    <property type="match status" value="1"/>
</dbReference>
<dbReference type="InterPro" id="IPR043519">
    <property type="entry name" value="NT_sf"/>
</dbReference>
<dbReference type="Proteomes" id="UP000050969">
    <property type="component" value="Unassembled WGS sequence"/>
</dbReference>
<comment type="function">
    <text evidence="5">Functions as a ribosomal silencing factor. Interacts with ribosomal protein uL14 (rplN), blocking formation of intersubunit bridge B8. Prevents association of the 30S and 50S ribosomal subunits and the formation of functional ribosomes, thus repressing translation.</text>
</comment>
<dbReference type="PATRIC" id="fig|1293598.4.peg.852"/>
<dbReference type="GO" id="GO:0043023">
    <property type="term" value="F:ribosomal large subunit binding"/>
    <property type="evidence" value="ECO:0007669"/>
    <property type="project" value="TreeGrafter"/>
</dbReference>
<comment type="caution">
    <text evidence="6">The sequence shown here is derived from an EMBL/GenBank/DDBJ whole genome shotgun (WGS) entry which is preliminary data.</text>
</comment>
<gene>
    <name evidence="5" type="primary">rsfS</name>
    <name evidence="6" type="ORF">IV56_GL000804</name>
</gene>
<dbReference type="InterPro" id="IPR004394">
    <property type="entry name" value="Iojap/RsfS/C7orf30"/>
</dbReference>
<evidence type="ECO:0000256" key="3">
    <source>
        <dbReference type="ARBA" id="ARBA00022491"/>
    </source>
</evidence>
<dbReference type="FunFam" id="3.30.460.10:FF:000015">
    <property type="entry name" value="Ribosomal silencing factor RsfS"/>
    <property type="match status" value="1"/>
</dbReference>
<comment type="similarity">
    <text evidence="1 5">Belongs to the Iojap/RsfS family.</text>
</comment>
<evidence type="ECO:0000256" key="2">
    <source>
        <dbReference type="ARBA" id="ARBA00022490"/>
    </source>
</evidence>
<reference evidence="6 7" key="1">
    <citation type="journal article" date="2015" name="Genome Announc.">
        <title>Expanding the biotechnology potential of lactobacilli through comparative genomics of 213 strains and associated genera.</title>
        <authorList>
            <person name="Sun Z."/>
            <person name="Harris H.M."/>
            <person name="McCann A."/>
            <person name="Guo C."/>
            <person name="Argimon S."/>
            <person name="Zhang W."/>
            <person name="Yang X."/>
            <person name="Jeffery I.B."/>
            <person name="Cooney J.C."/>
            <person name="Kagawa T.F."/>
            <person name="Liu W."/>
            <person name="Song Y."/>
            <person name="Salvetti E."/>
            <person name="Wrobel A."/>
            <person name="Rasinkangas P."/>
            <person name="Parkhill J."/>
            <person name="Rea M.C."/>
            <person name="O'Sullivan O."/>
            <person name="Ritari J."/>
            <person name="Douillard F.P."/>
            <person name="Paul Ross R."/>
            <person name="Yang R."/>
            <person name="Briner A.E."/>
            <person name="Felis G.E."/>
            <person name="de Vos W.M."/>
            <person name="Barrangou R."/>
            <person name="Klaenhammer T.R."/>
            <person name="Caufield P.W."/>
            <person name="Cui Y."/>
            <person name="Zhang H."/>
            <person name="O'Toole P.W."/>
        </authorList>
    </citation>
    <scope>NUCLEOTIDE SEQUENCE [LARGE SCALE GENOMIC DNA]</scope>
    <source>
        <strain evidence="6 7">DSM 24301</strain>
    </source>
</reference>
<keyword evidence="4 5" id="KW-0810">Translation regulation</keyword>
<dbReference type="Gene3D" id="3.30.460.10">
    <property type="entry name" value="Beta Polymerase, domain 2"/>
    <property type="match status" value="1"/>
</dbReference>
<dbReference type="PANTHER" id="PTHR21043">
    <property type="entry name" value="IOJAP SUPERFAMILY ORTHOLOG"/>
    <property type="match status" value="1"/>
</dbReference>
<evidence type="ECO:0000313" key="7">
    <source>
        <dbReference type="Proteomes" id="UP000050969"/>
    </source>
</evidence>
<dbReference type="NCBIfam" id="TIGR00090">
    <property type="entry name" value="rsfS_iojap_ybeB"/>
    <property type="match status" value="1"/>
</dbReference>
<dbReference type="PANTHER" id="PTHR21043:SF0">
    <property type="entry name" value="MITOCHONDRIAL ASSEMBLY OF RIBOSOMAL LARGE SUBUNIT PROTEIN 1"/>
    <property type="match status" value="1"/>
</dbReference>
<dbReference type="EMBL" id="JQCE01000004">
    <property type="protein sequence ID" value="KRO18528.1"/>
    <property type="molecule type" value="Genomic_DNA"/>
</dbReference>
<organism evidence="6 7">
    <name type="scientific">Lacticaseibacillus saniviri JCM 17471 = DSM 24301</name>
    <dbReference type="NCBI Taxonomy" id="1293598"/>
    <lineage>
        <taxon>Bacteria</taxon>
        <taxon>Bacillati</taxon>
        <taxon>Bacillota</taxon>
        <taxon>Bacilli</taxon>
        <taxon>Lactobacillales</taxon>
        <taxon>Lactobacillaceae</taxon>
        <taxon>Lacticaseibacillus</taxon>
    </lineage>
</organism>
<protein>
    <recommendedName>
        <fullName evidence="5">Ribosomal silencing factor RsfS</fullName>
    </recommendedName>
</protein>
<evidence type="ECO:0000256" key="1">
    <source>
        <dbReference type="ARBA" id="ARBA00010574"/>
    </source>
</evidence>
<accession>A0A0R2N2B0</accession>
<sequence>MLSSEMMLETAVKAADDKRAEDIVVLDMREVSLLADYFVILSGNSERQLQAIVDAVQDKEEEAGVMVRHIEGQKNSKWVLMDFGDVVVNAFLPEEREFYNLEKLWRDAPLVDVEGWIEG</sequence>
<dbReference type="RefSeq" id="WP_056991858.1">
    <property type="nucleotide sequence ID" value="NZ_JQCE01000004.1"/>
</dbReference>
<dbReference type="SUPFAM" id="SSF81301">
    <property type="entry name" value="Nucleotidyltransferase"/>
    <property type="match status" value="1"/>
</dbReference>
<keyword evidence="2 5" id="KW-0963">Cytoplasm</keyword>
<keyword evidence="7" id="KW-1185">Reference proteome</keyword>
<dbReference type="AlphaFoldDB" id="A0A0R2N2B0"/>
<dbReference type="HAMAP" id="MF_01477">
    <property type="entry name" value="Iojap_RsfS"/>
    <property type="match status" value="1"/>
</dbReference>
<evidence type="ECO:0000313" key="6">
    <source>
        <dbReference type="EMBL" id="KRO18528.1"/>
    </source>
</evidence>
<dbReference type="STRING" id="1293598.IV56_GL000804"/>
<keyword evidence="3 5" id="KW-0678">Repressor</keyword>
<dbReference type="GO" id="GO:0042256">
    <property type="term" value="P:cytosolic ribosome assembly"/>
    <property type="evidence" value="ECO:0007669"/>
    <property type="project" value="UniProtKB-UniRule"/>
</dbReference>
<evidence type="ECO:0000256" key="4">
    <source>
        <dbReference type="ARBA" id="ARBA00022845"/>
    </source>
</evidence>
<evidence type="ECO:0000256" key="5">
    <source>
        <dbReference type="HAMAP-Rule" id="MF_01477"/>
    </source>
</evidence>
<dbReference type="GO" id="GO:0090071">
    <property type="term" value="P:negative regulation of ribosome biogenesis"/>
    <property type="evidence" value="ECO:0007669"/>
    <property type="project" value="UniProtKB-UniRule"/>
</dbReference>